<dbReference type="Gene3D" id="3.40.1190.10">
    <property type="entry name" value="Mur-like, catalytic domain"/>
    <property type="match status" value="1"/>
</dbReference>
<evidence type="ECO:0000256" key="9">
    <source>
        <dbReference type="ARBA" id="ARBA00047493"/>
    </source>
</evidence>
<keyword evidence="4" id="KW-0479">Metal-binding</keyword>
<proteinExistence type="inferred from homology"/>
<dbReference type="InterPro" id="IPR036565">
    <property type="entry name" value="Mur-like_cat_sf"/>
</dbReference>
<comment type="catalytic activity">
    <reaction evidence="9">
        <text>(6S)-5,6,7,8-tetrahydrofolyl-(gamma-L-Glu)(n) + L-glutamate + ATP = (6S)-5,6,7,8-tetrahydrofolyl-(gamma-L-Glu)(n+1) + ADP + phosphate + H(+)</text>
        <dbReference type="Rhea" id="RHEA:10580"/>
        <dbReference type="Rhea" id="RHEA-COMP:14738"/>
        <dbReference type="Rhea" id="RHEA-COMP:14740"/>
        <dbReference type="ChEBI" id="CHEBI:15378"/>
        <dbReference type="ChEBI" id="CHEBI:29985"/>
        <dbReference type="ChEBI" id="CHEBI:30616"/>
        <dbReference type="ChEBI" id="CHEBI:43474"/>
        <dbReference type="ChEBI" id="CHEBI:141005"/>
        <dbReference type="ChEBI" id="CHEBI:456216"/>
        <dbReference type="EC" id="6.3.2.17"/>
    </reaction>
</comment>
<dbReference type="SUPFAM" id="SSF53244">
    <property type="entry name" value="MurD-like peptide ligases, peptide-binding domain"/>
    <property type="match status" value="1"/>
</dbReference>
<evidence type="ECO:0000256" key="10">
    <source>
        <dbReference type="PIRNR" id="PIRNR001563"/>
    </source>
</evidence>
<evidence type="ECO:0000256" key="4">
    <source>
        <dbReference type="ARBA" id="ARBA00022723"/>
    </source>
</evidence>
<organism evidence="13 14">
    <name type="scientific">Thermovirga lienii (strain ATCC BAA-1197 / DSM 17291 / Cas60314)</name>
    <dbReference type="NCBI Taxonomy" id="580340"/>
    <lineage>
        <taxon>Bacteria</taxon>
        <taxon>Thermotogati</taxon>
        <taxon>Synergistota</taxon>
        <taxon>Synergistia</taxon>
        <taxon>Synergistales</taxon>
        <taxon>Thermovirgaceae</taxon>
        <taxon>Thermovirga</taxon>
    </lineage>
</organism>
<dbReference type="HOGENOM" id="CLU_015869_1_1_0"/>
<dbReference type="KEGG" id="tli:Tlie_1063"/>
<evidence type="ECO:0000256" key="8">
    <source>
        <dbReference type="ARBA" id="ARBA00030592"/>
    </source>
</evidence>
<dbReference type="EMBL" id="CP003096">
    <property type="protein sequence ID" value="AER66796.1"/>
    <property type="molecule type" value="Genomic_DNA"/>
</dbReference>
<dbReference type="GO" id="GO:0005737">
    <property type="term" value="C:cytoplasm"/>
    <property type="evidence" value="ECO:0007669"/>
    <property type="project" value="TreeGrafter"/>
</dbReference>
<evidence type="ECO:0000259" key="11">
    <source>
        <dbReference type="Pfam" id="PF02875"/>
    </source>
</evidence>
<dbReference type="PANTHER" id="PTHR11136">
    <property type="entry name" value="FOLYLPOLYGLUTAMATE SYNTHASE-RELATED"/>
    <property type="match status" value="1"/>
</dbReference>
<reference evidence="14" key="1">
    <citation type="submission" date="2011-10" db="EMBL/GenBank/DDBJ databases">
        <title>The complete genome of chromosome of Thermovirga lienii DSM 17291.</title>
        <authorList>
            <consortium name="US DOE Joint Genome Institute (JGI-PGF)"/>
            <person name="Lucas S."/>
            <person name="Copeland A."/>
            <person name="Lapidus A."/>
            <person name="Glavina del Rio T."/>
            <person name="Dalin E."/>
            <person name="Tice H."/>
            <person name="Bruce D."/>
            <person name="Goodwin L."/>
            <person name="Pitluck S."/>
            <person name="Peters L."/>
            <person name="Mikhailova N."/>
            <person name="Saunders E."/>
            <person name="Kyrpides N."/>
            <person name="Mavromatis K."/>
            <person name="Ivanova N."/>
            <person name="Last F.I."/>
            <person name="Brettin T."/>
            <person name="Detter J.C."/>
            <person name="Han C."/>
            <person name="Larimer F."/>
            <person name="Land M."/>
            <person name="Hauser L."/>
            <person name="Markowitz V."/>
            <person name="Cheng J.-F."/>
            <person name="Hugenholtz P."/>
            <person name="Woyke T."/>
            <person name="Wu D."/>
            <person name="Spring S."/>
            <person name="Schroeder M."/>
            <person name="Brambilla E.-M."/>
            <person name="Klenk H.-P."/>
            <person name="Eisen J.A."/>
        </authorList>
    </citation>
    <scope>NUCLEOTIDE SEQUENCE [LARGE SCALE GENOMIC DNA]</scope>
    <source>
        <strain evidence="14">ATCC BAA-1197 / DSM 17291 / Cas60314</strain>
    </source>
</reference>
<evidence type="ECO:0000313" key="13">
    <source>
        <dbReference type="EMBL" id="AER66796.1"/>
    </source>
</evidence>
<dbReference type="GO" id="GO:0005524">
    <property type="term" value="F:ATP binding"/>
    <property type="evidence" value="ECO:0007669"/>
    <property type="project" value="UniProtKB-KW"/>
</dbReference>
<keyword evidence="5 10" id="KW-0547">Nucleotide-binding</keyword>
<keyword evidence="7" id="KW-0460">Magnesium</keyword>
<evidence type="ECO:0000256" key="2">
    <source>
        <dbReference type="ARBA" id="ARBA00013025"/>
    </source>
</evidence>
<evidence type="ECO:0000256" key="6">
    <source>
        <dbReference type="ARBA" id="ARBA00022840"/>
    </source>
</evidence>
<dbReference type="Proteomes" id="UP000005868">
    <property type="component" value="Chromosome"/>
</dbReference>
<dbReference type="InterPro" id="IPR036615">
    <property type="entry name" value="Mur_ligase_C_dom_sf"/>
</dbReference>
<comment type="similarity">
    <text evidence="1 10">Belongs to the folylpolyglutamate synthase family.</text>
</comment>
<feature type="domain" description="Mur ligase central" evidence="12">
    <location>
        <begin position="51"/>
        <end position="272"/>
    </location>
</feature>
<evidence type="ECO:0000256" key="3">
    <source>
        <dbReference type="ARBA" id="ARBA00022598"/>
    </source>
</evidence>
<feature type="domain" description="Mur ligase C-terminal" evidence="11">
    <location>
        <begin position="300"/>
        <end position="420"/>
    </location>
</feature>
<dbReference type="GO" id="GO:0046872">
    <property type="term" value="F:metal ion binding"/>
    <property type="evidence" value="ECO:0007669"/>
    <property type="project" value="UniProtKB-KW"/>
</dbReference>
<dbReference type="InterPro" id="IPR004101">
    <property type="entry name" value="Mur_ligase_C"/>
</dbReference>
<dbReference type="SUPFAM" id="SSF53623">
    <property type="entry name" value="MurD-like peptide ligases, catalytic domain"/>
    <property type="match status" value="1"/>
</dbReference>
<reference evidence="13 14" key="2">
    <citation type="journal article" date="2012" name="Stand. Genomic Sci.">
        <title>Genome sequence of the moderately thermophilic, amino-acid-degrading and sulfur-reducing bacterium Thermovirga lienii type strain (Cas60314(T)).</title>
        <authorList>
            <person name="Goker M."/>
            <person name="Saunders E."/>
            <person name="Lapidus A."/>
            <person name="Nolan M."/>
            <person name="Lucas S."/>
            <person name="Hammon N."/>
            <person name="Deshpande S."/>
            <person name="Cheng J.F."/>
            <person name="Han C."/>
            <person name="Tapia R."/>
            <person name="Goodwin L.A."/>
            <person name="Pitluck S."/>
            <person name="Liolios K."/>
            <person name="Mavromatis K."/>
            <person name="Pagani I."/>
            <person name="Ivanova N."/>
            <person name="Mikhailova N."/>
            <person name="Pati A."/>
            <person name="Chen A."/>
            <person name="Palaniappan K."/>
            <person name="Land M."/>
            <person name="Chang Y.J."/>
            <person name="Jeffries C.D."/>
            <person name="Brambilla E.M."/>
            <person name="Rohde M."/>
            <person name="Spring S."/>
            <person name="Detter J.C."/>
            <person name="Woyke T."/>
            <person name="Bristow J."/>
            <person name="Eisen J.A."/>
            <person name="Markowitz V."/>
            <person name="Hugenholtz P."/>
            <person name="Kyrpides N.C."/>
            <person name="Klenk H.P."/>
        </authorList>
    </citation>
    <scope>NUCLEOTIDE SEQUENCE [LARGE SCALE GENOMIC DNA]</scope>
    <source>
        <strain evidence="14">ATCC BAA-1197 / DSM 17291 / Cas60314</strain>
    </source>
</reference>
<dbReference type="AlphaFoldDB" id="G7VA96"/>
<protein>
    <recommendedName>
        <fullName evidence="2">tetrahydrofolate synthase</fullName>
        <ecNumber evidence="2">6.3.2.17</ecNumber>
    </recommendedName>
    <alternativeName>
        <fullName evidence="8">Tetrahydrofolylpolyglutamate synthase</fullName>
    </alternativeName>
</protein>
<dbReference type="InterPro" id="IPR013221">
    <property type="entry name" value="Mur_ligase_cen"/>
</dbReference>
<evidence type="ECO:0000313" key="14">
    <source>
        <dbReference type="Proteomes" id="UP000005868"/>
    </source>
</evidence>
<dbReference type="InterPro" id="IPR001645">
    <property type="entry name" value="Folylpolyglutamate_synth"/>
</dbReference>
<evidence type="ECO:0000256" key="7">
    <source>
        <dbReference type="ARBA" id="ARBA00022842"/>
    </source>
</evidence>
<dbReference type="EC" id="6.3.2.17" evidence="2"/>
<dbReference type="GO" id="GO:0008841">
    <property type="term" value="F:dihydrofolate synthase activity"/>
    <property type="evidence" value="ECO:0007669"/>
    <property type="project" value="TreeGrafter"/>
</dbReference>
<keyword evidence="3 10" id="KW-0436">Ligase</keyword>
<keyword evidence="14" id="KW-1185">Reference proteome</keyword>
<keyword evidence="6 10" id="KW-0067">ATP-binding</keyword>
<dbReference type="InterPro" id="IPR018109">
    <property type="entry name" value="Folylpolyglutamate_synth_CS"/>
</dbReference>
<dbReference type="Pfam" id="PF02875">
    <property type="entry name" value="Mur_ligase_C"/>
    <property type="match status" value="1"/>
</dbReference>
<dbReference type="STRING" id="580340.Tlie_1063"/>
<evidence type="ECO:0000256" key="5">
    <source>
        <dbReference type="ARBA" id="ARBA00022741"/>
    </source>
</evidence>
<dbReference type="PROSITE" id="PS01012">
    <property type="entry name" value="FOLYLPOLYGLU_SYNT_2"/>
    <property type="match status" value="1"/>
</dbReference>
<dbReference type="PANTHER" id="PTHR11136:SF0">
    <property type="entry name" value="DIHYDROFOLATE SYNTHETASE-RELATED"/>
    <property type="match status" value="1"/>
</dbReference>
<dbReference type="Gene3D" id="3.90.190.20">
    <property type="entry name" value="Mur ligase, C-terminal domain"/>
    <property type="match status" value="1"/>
</dbReference>
<accession>G7VA96</accession>
<name>G7VA96_THELD</name>
<sequence length="431" mass="47688">MGKKIETFEKIERLISDVSSNSIKPGLGRVAKLLKELGNPERRFQAIHVLGTNGKGSTACFIKSILEETGARVALYSSPHIHHFGERLVIGDEPVDSAIWLDKLDEVEKILKKINDRPSFFEVSTAIAFSILAEADVDFAVIEAGLGGRLDATNIVPNVLVSVFTDIAMDHQEFLGDDILSIAKEKFSALRPQGRSCYIGGEASVEDLYITISQRLGNEGHLVVREWEFRLKKMDLAGTVFDIYTPNGPFEDLKVSLKGIHQIRNAANALMAIKLLEKEGTITVSEKDIRKGFLKAKWPGRFDVVEKNGKTIILDGAHNPHGMAALVSSMKNILPNVKPSILFAAMKDKDYAESLKILKEIKGDLFAVSVPGMDRSERPENLVSTASRIGWEGRCEPVDDLQSALIKAMKRNDIILCCGSLYLIDRLYKLL</sequence>
<evidence type="ECO:0000259" key="12">
    <source>
        <dbReference type="Pfam" id="PF08245"/>
    </source>
</evidence>
<dbReference type="NCBIfam" id="TIGR01499">
    <property type="entry name" value="folC"/>
    <property type="match status" value="1"/>
</dbReference>
<gene>
    <name evidence="13" type="ordered locus">Tlie_1063</name>
</gene>
<dbReference type="OrthoDB" id="9809356at2"/>
<evidence type="ECO:0000256" key="1">
    <source>
        <dbReference type="ARBA" id="ARBA00008276"/>
    </source>
</evidence>
<dbReference type="eggNOG" id="COG0285">
    <property type="taxonomic scope" value="Bacteria"/>
</dbReference>
<dbReference type="Pfam" id="PF08245">
    <property type="entry name" value="Mur_ligase_M"/>
    <property type="match status" value="1"/>
</dbReference>
<dbReference type="PIRSF" id="PIRSF001563">
    <property type="entry name" value="Folylpolyglu_synth"/>
    <property type="match status" value="1"/>
</dbReference>
<dbReference type="GO" id="GO:0004326">
    <property type="term" value="F:tetrahydrofolylpolyglutamate synthase activity"/>
    <property type="evidence" value="ECO:0007669"/>
    <property type="project" value="UniProtKB-EC"/>
</dbReference>